<sequence>MMRCLWKRRNVFIATLILSLCDLVCGKDADIQTQHRDEGRSNSPSSNEVWETTRTVVAVGSLCAIMFLVSLGACAKNCCTRSRDSTPEAEENPPEEANTWL</sequence>
<reference evidence="3 4" key="1">
    <citation type="submission" date="2024-02" db="EMBL/GenBank/DDBJ databases">
        <title>Chromosome-scale genome assembly of the rough periwinkle Littorina saxatilis.</title>
        <authorList>
            <person name="De Jode A."/>
            <person name="Faria R."/>
            <person name="Formenti G."/>
            <person name="Sims Y."/>
            <person name="Smith T.P."/>
            <person name="Tracey A."/>
            <person name="Wood J.M.D."/>
            <person name="Zagrodzka Z.B."/>
            <person name="Johannesson K."/>
            <person name="Butlin R.K."/>
            <person name="Leder E.H."/>
        </authorList>
    </citation>
    <scope>NUCLEOTIDE SEQUENCE [LARGE SCALE GENOMIC DNA]</scope>
    <source>
        <strain evidence="3">Snail1</strain>
        <tissue evidence="3">Muscle</tissue>
    </source>
</reference>
<feature type="region of interest" description="Disordered" evidence="1">
    <location>
        <begin position="80"/>
        <end position="101"/>
    </location>
</feature>
<dbReference type="EMBL" id="JBAMIC010000002">
    <property type="protein sequence ID" value="KAK7113421.1"/>
    <property type="molecule type" value="Genomic_DNA"/>
</dbReference>
<comment type="caution">
    <text evidence="3">The sequence shown here is derived from an EMBL/GenBank/DDBJ whole genome shotgun (WGS) entry which is preliminary data.</text>
</comment>
<evidence type="ECO:0000313" key="3">
    <source>
        <dbReference type="EMBL" id="KAK7113421.1"/>
    </source>
</evidence>
<gene>
    <name evidence="3" type="ORF">V1264_012712</name>
</gene>
<evidence type="ECO:0000313" key="4">
    <source>
        <dbReference type="Proteomes" id="UP001374579"/>
    </source>
</evidence>
<keyword evidence="2" id="KW-0732">Signal</keyword>
<keyword evidence="4" id="KW-1185">Reference proteome</keyword>
<feature type="chain" id="PRO_5042886433" evidence="2">
    <location>
        <begin position="27"/>
        <end position="101"/>
    </location>
</feature>
<protein>
    <submittedName>
        <fullName evidence="3">Uncharacterized protein</fullName>
    </submittedName>
</protein>
<evidence type="ECO:0000256" key="2">
    <source>
        <dbReference type="SAM" id="SignalP"/>
    </source>
</evidence>
<dbReference type="AlphaFoldDB" id="A0AAN9BXU0"/>
<dbReference type="Proteomes" id="UP001374579">
    <property type="component" value="Unassembled WGS sequence"/>
</dbReference>
<organism evidence="3 4">
    <name type="scientific">Littorina saxatilis</name>
    <dbReference type="NCBI Taxonomy" id="31220"/>
    <lineage>
        <taxon>Eukaryota</taxon>
        <taxon>Metazoa</taxon>
        <taxon>Spiralia</taxon>
        <taxon>Lophotrochozoa</taxon>
        <taxon>Mollusca</taxon>
        <taxon>Gastropoda</taxon>
        <taxon>Caenogastropoda</taxon>
        <taxon>Littorinimorpha</taxon>
        <taxon>Littorinoidea</taxon>
        <taxon>Littorinidae</taxon>
        <taxon>Littorina</taxon>
    </lineage>
</organism>
<proteinExistence type="predicted"/>
<name>A0AAN9BXU0_9CAEN</name>
<accession>A0AAN9BXU0</accession>
<feature type="signal peptide" evidence="2">
    <location>
        <begin position="1"/>
        <end position="26"/>
    </location>
</feature>
<evidence type="ECO:0000256" key="1">
    <source>
        <dbReference type="SAM" id="MobiDB-lite"/>
    </source>
</evidence>